<dbReference type="PANTHER" id="PTHR11926">
    <property type="entry name" value="GLUCOSYL/GLUCURONOSYL TRANSFERASES"/>
    <property type="match status" value="1"/>
</dbReference>
<sequence length="220" mass="24705">MAKLWRLRTVGPTIPSKYLDKRLDRKEYGVNLLPNNDASIKWLNGRPKGSVAYVSFGSVVALAVEQMEELAWGLKRSKCTFLWVVRESEAAKVPKGFMEETSEKGLMVSWCPQMEVLAHEAVGCFITHCGWNSNLEARSLGVPMVALPQWMDQRTNAKYIKAPTDEKGVVRQEVIEHCINEVMEGKRGEEIQKSAAKRRELARKAVAEGGSSDKNINLQN</sequence>
<dbReference type="PANTHER" id="PTHR11926:SF1540">
    <property type="entry name" value="GLYCOSYLTRANSFERASE"/>
    <property type="match status" value="1"/>
</dbReference>
<comment type="similarity">
    <text evidence="1">Belongs to the UDP-glycosyltransferase family.</text>
</comment>
<organism evidence="3 4">
    <name type="scientific">Malus baccata</name>
    <name type="common">Siberian crab apple</name>
    <name type="synonym">Pyrus baccata</name>
    <dbReference type="NCBI Taxonomy" id="106549"/>
    <lineage>
        <taxon>Eukaryota</taxon>
        <taxon>Viridiplantae</taxon>
        <taxon>Streptophyta</taxon>
        <taxon>Embryophyta</taxon>
        <taxon>Tracheophyta</taxon>
        <taxon>Spermatophyta</taxon>
        <taxon>Magnoliopsida</taxon>
        <taxon>eudicotyledons</taxon>
        <taxon>Gunneridae</taxon>
        <taxon>Pentapetalae</taxon>
        <taxon>rosids</taxon>
        <taxon>fabids</taxon>
        <taxon>Rosales</taxon>
        <taxon>Rosaceae</taxon>
        <taxon>Amygdaloideae</taxon>
        <taxon>Maleae</taxon>
        <taxon>Malus</taxon>
    </lineage>
</organism>
<proteinExistence type="inferred from homology"/>
<dbReference type="AlphaFoldDB" id="A0A540LB46"/>
<dbReference type="InterPro" id="IPR002213">
    <property type="entry name" value="UDP_glucos_trans"/>
</dbReference>
<protein>
    <recommendedName>
        <fullName evidence="5">UDP-glycosyltransferases domain-containing protein</fullName>
    </recommendedName>
</protein>
<dbReference type="GO" id="GO:0080043">
    <property type="term" value="F:quercetin 3-O-glucosyltransferase activity"/>
    <property type="evidence" value="ECO:0007669"/>
    <property type="project" value="TreeGrafter"/>
</dbReference>
<keyword evidence="2" id="KW-0808">Transferase</keyword>
<evidence type="ECO:0008006" key="5">
    <source>
        <dbReference type="Google" id="ProtNLM"/>
    </source>
</evidence>
<dbReference type="Pfam" id="PF00201">
    <property type="entry name" value="UDPGT"/>
    <property type="match status" value="1"/>
</dbReference>
<comment type="caution">
    <text evidence="3">The sequence shown here is derived from an EMBL/GenBank/DDBJ whole genome shotgun (WGS) entry which is preliminary data.</text>
</comment>
<evidence type="ECO:0000313" key="4">
    <source>
        <dbReference type="Proteomes" id="UP000315295"/>
    </source>
</evidence>
<dbReference type="Gene3D" id="3.40.50.2000">
    <property type="entry name" value="Glycogen Phosphorylase B"/>
    <property type="match status" value="2"/>
</dbReference>
<evidence type="ECO:0000256" key="2">
    <source>
        <dbReference type="ARBA" id="ARBA00022679"/>
    </source>
</evidence>
<dbReference type="GO" id="GO:0080044">
    <property type="term" value="F:quercetin 7-O-glucosyltransferase activity"/>
    <property type="evidence" value="ECO:0007669"/>
    <property type="project" value="TreeGrafter"/>
</dbReference>
<gene>
    <name evidence="3" type="ORF">C1H46_030734</name>
</gene>
<keyword evidence="4" id="KW-1185">Reference proteome</keyword>
<accession>A0A540LB46</accession>
<dbReference type="EMBL" id="VIEB01000668">
    <property type="protein sequence ID" value="TQD83704.1"/>
    <property type="molecule type" value="Genomic_DNA"/>
</dbReference>
<dbReference type="CDD" id="cd03784">
    <property type="entry name" value="GT1_Gtf-like"/>
    <property type="match status" value="1"/>
</dbReference>
<name>A0A540LB46_MALBA</name>
<dbReference type="Proteomes" id="UP000315295">
    <property type="component" value="Unassembled WGS sequence"/>
</dbReference>
<dbReference type="SUPFAM" id="SSF53756">
    <property type="entry name" value="UDP-Glycosyltransferase/glycogen phosphorylase"/>
    <property type="match status" value="1"/>
</dbReference>
<dbReference type="FunFam" id="3.40.50.2000:FF:000019">
    <property type="entry name" value="Glycosyltransferase"/>
    <property type="match status" value="1"/>
</dbReference>
<evidence type="ECO:0000313" key="3">
    <source>
        <dbReference type="EMBL" id="TQD83704.1"/>
    </source>
</evidence>
<evidence type="ECO:0000256" key="1">
    <source>
        <dbReference type="ARBA" id="ARBA00009995"/>
    </source>
</evidence>
<dbReference type="STRING" id="106549.A0A540LB46"/>
<reference evidence="3 4" key="1">
    <citation type="journal article" date="2019" name="G3 (Bethesda)">
        <title>Sequencing of a Wild Apple (Malus baccata) Genome Unravels the Differences Between Cultivated and Wild Apple Species Regarding Disease Resistance and Cold Tolerance.</title>
        <authorList>
            <person name="Chen X."/>
        </authorList>
    </citation>
    <scope>NUCLEOTIDE SEQUENCE [LARGE SCALE GENOMIC DNA]</scope>
    <source>
        <strain evidence="4">cv. Shandingzi</strain>
        <tissue evidence="3">Leaves</tissue>
    </source>
</reference>